<dbReference type="CDD" id="cd01949">
    <property type="entry name" value="GGDEF"/>
    <property type="match status" value="1"/>
</dbReference>
<evidence type="ECO:0000256" key="3">
    <source>
        <dbReference type="ARBA" id="ARBA00034247"/>
    </source>
</evidence>
<reference evidence="5" key="1">
    <citation type="submission" date="2016-02" db="EMBL/GenBank/DDBJ databases">
        <title>Halorhodospira halochloris DSM-1059 complete genome, version 2.</title>
        <authorList>
            <person name="Tsukatani Y."/>
        </authorList>
    </citation>
    <scope>NUCLEOTIDE SEQUENCE</scope>
    <source>
        <strain evidence="5">DSM 1059</strain>
    </source>
</reference>
<dbReference type="KEGG" id="hhk:HH1059_15550"/>
<evidence type="ECO:0000259" key="4">
    <source>
        <dbReference type="PROSITE" id="PS50887"/>
    </source>
</evidence>
<dbReference type="Pfam" id="PF01590">
    <property type="entry name" value="GAF"/>
    <property type="match status" value="1"/>
</dbReference>
<dbReference type="NCBIfam" id="TIGR00254">
    <property type="entry name" value="GGDEF"/>
    <property type="match status" value="1"/>
</dbReference>
<gene>
    <name evidence="5" type="ORF">HH1059_15550</name>
</gene>
<organism evidence="5 6">
    <name type="scientific">Halorhodospira halochloris</name>
    <name type="common">Ectothiorhodospira halochloris</name>
    <dbReference type="NCBI Taxonomy" id="1052"/>
    <lineage>
        <taxon>Bacteria</taxon>
        <taxon>Pseudomonadati</taxon>
        <taxon>Pseudomonadota</taxon>
        <taxon>Gammaproteobacteria</taxon>
        <taxon>Chromatiales</taxon>
        <taxon>Ectothiorhodospiraceae</taxon>
        <taxon>Halorhodospira</taxon>
    </lineage>
</organism>
<evidence type="ECO:0000256" key="2">
    <source>
        <dbReference type="ARBA" id="ARBA00012528"/>
    </source>
</evidence>
<evidence type="ECO:0000313" key="5">
    <source>
        <dbReference type="EMBL" id="BAU58262.1"/>
    </source>
</evidence>
<dbReference type="SUPFAM" id="SSF55073">
    <property type="entry name" value="Nucleotide cyclase"/>
    <property type="match status" value="1"/>
</dbReference>
<dbReference type="Proteomes" id="UP000218890">
    <property type="component" value="Chromosome"/>
</dbReference>
<dbReference type="SMART" id="SM00267">
    <property type="entry name" value="GGDEF"/>
    <property type="match status" value="1"/>
</dbReference>
<dbReference type="EC" id="2.7.7.65" evidence="2"/>
<dbReference type="RefSeq" id="WP_096409652.1">
    <property type="nucleotide sequence ID" value="NZ_AP017372.2"/>
</dbReference>
<sequence length="485" mass="54272">MTLNALKEDGYAAAIAHVPGNLRYQLSQVYVLFILNRQLNTTLDTSDVVRAGNRLISDLLELDGLAIYAIDRPQQSVELLHVDPDLTSWYPPSHSLAWGQGIAGRAVLSERQWIIEHDQDWPDDVAAESIPPQTTVLAERMLGLDGEVIGVVIFHRTQGLGFANHELPFFAEMARDMGHALSRAQVLEGYRYGSLCDGLTGLYNRIYVKEQIEEHLRTQQRYGTEFSTLILDVDHFKEVNDSYGHCIGDEVLRIVATRIRSALRDSDTVGRYGGEEFIVLLPNTSSTDAAIAADKVRRAVADEPILAGPEEQRLMVTITVGVAAVPHDAQDIGQLLEIADRRLYLGKLSGRNSVVDGGWQESVEATRRRAPRYAVTLSTTNAPRRVLGLEILALNGDWRQCIVEDISRLGVRLKSPVPPENEQCFKVRMLIEDRRITDEPLKEHILPLRVAHYSRATDGYWAIGGLFVDDGSESWQQFFEVLRIA</sequence>
<dbReference type="InterPro" id="IPR043128">
    <property type="entry name" value="Rev_trsase/Diguanyl_cyclase"/>
</dbReference>
<accession>A0A0X8XAY8</accession>
<evidence type="ECO:0000256" key="1">
    <source>
        <dbReference type="ARBA" id="ARBA00001946"/>
    </source>
</evidence>
<comment type="catalytic activity">
    <reaction evidence="3">
        <text>2 GTP = 3',3'-c-di-GMP + 2 diphosphate</text>
        <dbReference type="Rhea" id="RHEA:24898"/>
        <dbReference type="ChEBI" id="CHEBI:33019"/>
        <dbReference type="ChEBI" id="CHEBI:37565"/>
        <dbReference type="ChEBI" id="CHEBI:58805"/>
        <dbReference type="EC" id="2.7.7.65"/>
    </reaction>
</comment>
<dbReference type="Pfam" id="PF00990">
    <property type="entry name" value="GGDEF"/>
    <property type="match status" value="1"/>
</dbReference>
<dbReference type="InterPro" id="IPR029016">
    <property type="entry name" value="GAF-like_dom_sf"/>
</dbReference>
<comment type="cofactor">
    <cofactor evidence="1">
        <name>Mg(2+)</name>
        <dbReference type="ChEBI" id="CHEBI:18420"/>
    </cofactor>
</comment>
<dbReference type="InterPro" id="IPR003018">
    <property type="entry name" value="GAF"/>
</dbReference>
<dbReference type="PANTHER" id="PTHR45138">
    <property type="entry name" value="REGULATORY COMPONENTS OF SENSORY TRANSDUCTION SYSTEM"/>
    <property type="match status" value="1"/>
</dbReference>
<dbReference type="Gene3D" id="3.30.70.270">
    <property type="match status" value="1"/>
</dbReference>
<dbReference type="InterPro" id="IPR000160">
    <property type="entry name" value="GGDEF_dom"/>
</dbReference>
<dbReference type="Gene3D" id="3.30.450.40">
    <property type="match status" value="1"/>
</dbReference>
<dbReference type="SUPFAM" id="SSF55781">
    <property type="entry name" value="GAF domain-like"/>
    <property type="match status" value="1"/>
</dbReference>
<dbReference type="PANTHER" id="PTHR45138:SF9">
    <property type="entry name" value="DIGUANYLATE CYCLASE DGCM-RELATED"/>
    <property type="match status" value="1"/>
</dbReference>
<evidence type="ECO:0000313" key="6">
    <source>
        <dbReference type="Proteomes" id="UP000218890"/>
    </source>
</evidence>
<dbReference type="AlphaFoldDB" id="A0A0X8XAY8"/>
<dbReference type="OrthoDB" id="9812260at2"/>
<dbReference type="GO" id="GO:0052621">
    <property type="term" value="F:diguanylate cyclase activity"/>
    <property type="evidence" value="ECO:0007669"/>
    <property type="project" value="UniProtKB-EC"/>
</dbReference>
<protein>
    <recommendedName>
        <fullName evidence="2">diguanylate cyclase</fullName>
        <ecNumber evidence="2">2.7.7.65</ecNumber>
    </recommendedName>
</protein>
<keyword evidence="6" id="KW-1185">Reference proteome</keyword>
<dbReference type="InterPro" id="IPR050469">
    <property type="entry name" value="Diguanylate_Cyclase"/>
</dbReference>
<name>A0A0X8XAY8_HALHR</name>
<dbReference type="FunFam" id="3.30.70.270:FF:000001">
    <property type="entry name" value="Diguanylate cyclase domain protein"/>
    <property type="match status" value="1"/>
</dbReference>
<dbReference type="PROSITE" id="PS50887">
    <property type="entry name" value="GGDEF"/>
    <property type="match status" value="1"/>
</dbReference>
<feature type="domain" description="GGDEF" evidence="4">
    <location>
        <begin position="224"/>
        <end position="359"/>
    </location>
</feature>
<dbReference type="InterPro" id="IPR029787">
    <property type="entry name" value="Nucleotide_cyclase"/>
</dbReference>
<proteinExistence type="predicted"/>
<dbReference type="EMBL" id="AP017372">
    <property type="protein sequence ID" value="BAU58262.1"/>
    <property type="molecule type" value="Genomic_DNA"/>
</dbReference>